<dbReference type="InterPro" id="IPR048732">
    <property type="entry name" value="CFA69"/>
</dbReference>
<dbReference type="Proteomes" id="UP000198323">
    <property type="component" value="Unassembled WGS sequence"/>
</dbReference>
<reference evidence="2 3" key="1">
    <citation type="submission" date="2016-07" db="EMBL/GenBank/DDBJ databases">
        <title>Disparate Historic Effective Population Sizes Predicted by Modern Levels of Genome Diversity for the Scaled Quail (Callipepla squamata) and the Northern Bobwhite (Colinus virginianus): Inferences from First and Second Generation Draft Genome Assemblies for Sympatric New World Quail.</title>
        <authorList>
            <person name="Oldeschulte D.L."/>
            <person name="Halley Y.A."/>
            <person name="Bhattarai E.K."/>
            <person name="Brashear W.A."/>
            <person name="Hill J."/>
            <person name="Metz R.P."/>
            <person name="Johnson C.D."/>
            <person name="Rollins D."/>
            <person name="Peterson M.J."/>
            <person name="Bickhart D.M."/>
            <person name="Decker J.E."/>
            <person name="Seabury C.M."/>
        </authorList>
    </citation>
    <scope>NUCLEOTIDE SEQUENCE [LARGE SCALE GENOMIC DNA]</scope>
    <source>
        <strain evidence="2 3">Texas</strain>
        <tissue evidence="2">Leg muscle</tissue>
    </source>
</reference>
<gene>
    <name evidence="2" type="ORF">ASZ78_015196</name>
</gene>
<feature type="domain" description="Cilia- and flagella-associated protein 69 ARM repeats" evidence="1">
    <location>
        <begin position="2"/>
        <end position="86"/>
    </location>
</feature>
<sequence length="98" mass="10996">MDILNLCAEKVNEQEAFIEPVCELIKLCGLPFQKKKLSDEVNYSAAVSESIAQLGCLMRVPSSQVRIQICKCIISFYKMELPRKLLPGKAQCFSRGNV</sequence>
<dbReference type="PANTHER" id="PTHR14716">
    <property type="entry name" value="CILIA- AND FLAGELLA-ASSOCIATED PROTEIN 69"/>
    <property type="match status" value="1"/>
</dbReference>
<dbReference type="GO" id="GO:0097730">
    <property type="term" value="C:non-motile cilium"/>
    <property type="evidence" value="ECO:0007669"/>
    <property type="project" value="TreeGrafter"/>
</dbReference>
<dbReference type="GO" id="GO:1990834">
    <property type="term" value="P:response to odorant"/>
    <property type="evidence" value="ECO:0007669"/>
    <property type="project" value="TreeGrafter"/>
</dbReference>
<dbReference type="AlphaFoldDB" id="A0A226NJG0"/>
<dbReference type="PANTHER" id="PTHR14716:SF0">
    <property type="entry name" value="CILIA- AND FLAGELLA-ASSOCIATED PROTEIN 69"/>
    <property type="match status" value="1"/>
</dbReference>
<dbReference type="GO" id="GO:0097225">
    <property type="term" value="C:sperm midpiece"/>
    <property type="evidence" value="ECO:0007669"/>
    <property type="project" value="TreeGrafter"/>
</dbReference>
<dbReference type="Pfam" id="PF21049">
    <property type="entry name" value="CFA69_ARM_rpt"/>
    <property type="match status" value="1"/>
</dbReference>
<accession>A0A226NJG0</accession>
<keyword evidence="3" id="KW-1185">Reference proteome</keyword>
<dbReference type="InterPro" id="IPR048733">
    <property type="entry name" value="CFA69_ARM_dom"/>
</dbReference>
<evidence type="ECO:0000259" key="1">
    <source>
        <dbReference type="Pfam" id="PF21049"/>
    </source>
</evidence>
<dbReference type="OrthoDB" id="191673at2759"/>
<dbReference type="GO" id="GO:0042048">
    <property type="term" value="P:olfactory behavior"/>
    <property type="evidence" value="ECO:0007669"/>
    <property type="project" value="TreeGrafter"/>
</dbReference>
<comment type="caution">
    <text evidence="2">The sequence shown here is derived from an EMBL/GenBank/DDBJ whole genome shotgun (WGS) entry which is preliminary data.</text>
</comment>
<organism evidence="2 3">
    <name type="scientific">Callipepla squamata</name>
    <name type="common">Scaled quail</name>
    <dbReference type="NCBI Taxonomy" id="9009"/>
    <lineage>
        <taxon>Eukaryota</taxon>
        <taxon>Metazoa</taxon>
        <taxon>Chordata</taxon>
        <taxon>Craniata</taxon>
        <taxon>Vertebrata</taxon>
        <taxon>Euteleostomi</taxon>
        <taxon>Archelosauria</taxon>
        <taxon>Archosauria</taxon>
        <taxon>Dinosauria</taxon>
        <taxon>Saurischia</taxon>
        <taxon>Theropoda</taxon>
        <taxon>Coelurosauria</taxon>
        <taxon>Aves</taxon>
        <taxon>Neognathae</taxon>
        <taxon>Galloanserae</taxon>
        <taxon>Galliformes</taxon>
        <taxon>Odontophoridae</taxon>
        <taxon>Callipepla</taxon>
    </lineage>
</organism>
<protein>
    <recommendedName>
        <fullName evidence="1">Cilia- and flagella-associated protein 69 ARM repeats domain-containing protein</fullName>
    </recommendedName>
</protein>
<proteinExistence type="predicted"/>
<evidence type="ECO:0000313" key="2">
    <source>
        <dbReference type="EMBL" id="OXB67664.1"/>
    </source>
</evidence>
<evidence type="ECO:0000313" key="3">
    <source>
        <dbReference type="Proteomes" id="UP000198323"/>
    </source>
</evidence>
<name>A0A226NJG0_CALSU</name>
<dbReference type="STRING" id="9009.A0A226NJG0"/>
<dbReference type="EMBL" id="MCFN01000033">
    <property type="protein sequence ID" value="OXB67664.1"/>
    <property type="molecule type" value="Genomic_DNA"/>
</dbReference>
<dbReference type="GO" id="GO:1902093">
    <property type="term" value="P:positive regulation of flagellated sperm motility"/>
    <property type="evidence" value="ECO:0007669"/>
    <property type="project" value="TreeGrafter"/>
</dbReference>